<protein>
    <submittedName>
        <fullName evidence="1">SUMO protein smt3</fullName>
    </submittedName>
</protein>
<reference evidence="1" key="1">
    <citation type="submission" date="2022-06" db="EMBL/GenBank/DDBJ databases">
        <title>Phylogenomic reconstructions and comparative analyses of Kickxellomycotina fungi.</title>
        <authorList>
            <person name="Reynolds N.K."/>
            <person name="Stajich J.E."/>
            <person name="Barry K."/>
            <person name="Grigoriev I.V."/>
            <person name="Crous P."/>
            <person name="Smith M.E."/>
        </authorList>
    </citation>
    <scope>NUCLEOTIDE SEQUENCE</scope>
    <source>
        <strain evidence="1">RSA 2271</strain>
    </source>
</reference>
<dbReference type="Proteomes" id="UP001145114">
    <property type="component" value="Unassembled WGS sequence"/>
</dbReference>
<proteinExistence type="predicted"/>
<accession>A0ACC1HGV8</accession>
<comment type="caution">
    <text evidence="1">The sequence shown here is derived from an EMBL/GenBank/DDBJ whole genome shotgun (WGS) entry which is preliminary data.</text>
</comment>
<dbReference type="EMBL" id="JAMZIH010005306">
    <property type="protein sequence ID" value="KAJ1675437.1"/>
    <property type="molecule type" value="Genomic_DNA"/>
</dbReference>
<keyword evidence="2" id="KW-1185">Reference proteome</keyword>
<evidence type="ECO:0000313" key="1">
    <source>
        <dbReference type="EMBL" id="KAJ1675437.1"/>
    </source>
</evidence>
<organism evidence="1 2">
    <name type="scientific">Spiromyces aspiralis</name>
    <dbReference type="NCBI Taxonomy" id="68401"/>
    <lineage>
        <taxon>Eukaryota</taxon>
        <taxon>Fungi</taxon>
        <taxon>Fungi incertae sedis</taxon>
        <taxon>Zoopagomycota</taxon>
        <taxon>Kickxellomycotina</taxon>
        <taxon>Kickxellomycetes</taxon>
        <taxon>Kickxellales</taxon>
        <taxon>Kickxellaceae</taxon>
        <taxon>Spiromyces</taxon>
    </lineage>
</organism>
<gene>
    <name evidence="1" type="primary">SMT3</name>
    <name evidence="1" type="ORF">EV182_001263</name>
</gene>
<sequence>MSEQEDNPAGTLIPPTNTSVQDQKPQEPVKDEKLTPSSHINLRVVSPDNQEICFKIKRSTRLEKLMNAYLERTNRAKGSIRFIFDGQRINPNDTPEDLEMEENDAIDAMVEQLGGSSL</sequence>
<name>A0ACC1HGV8_9FUNG</name>
<evidence type="ECO:0000313" key="2">
    <source>
        <dbReference type="Proteomes" id="UP001145114"/>
    </source>
</evidence>